<gene>
    <name evidence="1" type="ORF">OMP40_28810</name>
</gene>
<keyword evidence="2" id="KW-1185">Reference proteome</keyword>
<name>A0A9X4QV31_9BACL</name>
<dbReference type="AlphaFoldDB" id="A0A9X4QV31"/>
<reference evidence="1" key="1">
    <citation type="submission" date="2022-10" db="EMBL/GenBank/DDBJ databases">
        <title>Comparative genomic analysis of Cohnella hashimotonis sp. nov., isolated from the International Space Station.</title>
        <authorList>
            <person name="Simpson A."/>
            <person name="Venkateswaran K."/>
        </authorList>
    </citation>
    <scope>NUCLEOTIDE SEQUENCE</scope>
    <source>
        <strain evidence="1">DSM 28161</strain>
    </source>
</reference>
<evidence type="ECO:0000313" key="2">
    <source>
        <dbReference type="Proteomes" id="UP001153404"/>
    </source>
</evidence>
<organism evidence="1 2">
    <name type="scientific">Cohnella rhizosphaerae</name>
    <dbReference type="NCBI Taxonomy" id="1457232"/>
    <lineage>
        <taxon>Bacteria</taxon>
        <taxon>Bacillati</taxon>
        <taxon>Bacillota</taxon>
        <taxon>Bacilli</taxon>
        <taxon>Bacillales</taxon>
        <taxon>Paenibacillaceae</taxon>
        <taxon>Cohnella</taxon>
    </lineage>
</organism>
<evidence type="ECO:0000313" key="1">
    <source>
        <dbReference type="EMBL" id="MDG0812876.1"/>
    </source>
</evidence>
<dbReference type="Proteomes" id="UP001153404">
    <property type="component" value="Unassembled WGS sequence"/>
</dbReference>
<sequence>MNIGGSRLTRLWRKFAQSHKEYRKLQKEFETRMREQRRSEALAAGGTRAWFERLAAPASLFDRRLRIPDLLLRSLDRGALVASCR</sequence>
<proteinExistence type="predicted"/>
<dbReference type="RefSeq" id="WP_277536484.1">
    <property type="nucleotide sequence ID" value="NZ_JAPDIA010000008.1"/>
</dbReference>
<comment type="caution">
    <text evidence="1">The sequence shown here is derived from an EMBL/GenBank/DDBJ whole genome shotgun (WGS) entry which is preliminary data.</text>
</comment>
<protein>
    <submittedName>
        <fullName evidence="1">Uncharacterized protein</fullName>
    </submittedName>
</protein>
<dbReference type="EMBL" id="JAPDIA010000008">
    <property type="protein sequence ID" value="MDG0812876.1"/>
    <property type="molecule type" value="Genomic_DNA"/>
</dbReference>
<accession>A0A9X4QV31</accession>